<dbReference type="AlphaFoldDB" id="K8PJU9"/>
<dbReference type="Proteomes" id="UP000001096">
    <property type="component" value="Unassembled WGS sequence"/>
</dbReference>
<dbReference type="RefSeq" id="WP_006020463.1">
    <property type="nucleotide sequence ID" value="NZ_KB375282.1"/>
</dbReference>
<gene>
    <name evidence="1" type="ORF">HMPREF9695_01746</name>
</gene>
<keyword evidence="2" id="KW-1185">Reference proteome</keyword>
<protein>
    <recommendedName>
        <fullName evidence="3">DUF2946 domain-containing protein</fullName>
    </recommendedName>
</protein>
<dbReference type="HOGENOM" id="CLU_163815_0_0_5"/>
<reference evidence="1 2" key="1">
    <citation type="submission" date="2012-04" db="EMBL/GenBank/DDBJ databases">
        <title>The Genome Sequence of Afipia broomeae ATCC 49717.</title>
        <authorList>
            <consortium name="The Broad Institute Genome Sequencing Platform"/>
            <person name="Earl A."/>
            <person name="Ward D."/>
            <person name="Feldgarden M."/>
            <person name="Gevers D."/>
            <person name="Huys G."/>
            <person name="Walker B."/>
            <person name="Young S.K."/>
            <person name="Zeng Q."/>
            <person name="Gargeya S."/>
            <person name="Fitzgerald M."/>
            <person name="Haas B."/>
            <person name="Abouelleil A."/>
            <person name="Alvarado L."/>
            <person name="Arachchi H.M."/>
            <person name="Berlin A."/>
            <person name="Chapman S.B."/>
            <person name="Goldberg J."/>
            <person name="Griggs A."/>
            <person name="Gujja S."/>
            <person name="Hansen M."/>
            <person name="Howarth C."/>
            <person name="Imamovic A."/>
            <person name="Larimer J."/>
            <person name="McCowen C."/>
            <person name="Montmayeur A."/>
            <person name="Murphy C."/>
            <person name="Neiman D."/>
            <person name="Pearson M."/>
            <person name="Priest M."/>
            <person name="Roberts A."/>
            <person name="Saif S."/>
            <person name="Shea T."/>
            <person name="Sisk P."/>
            <person name="Sykes S."/>
            <person name="Wortman J."/>
            <person name="Nusbaum C."/>
            <person name="Birren B."/>
        </authorList>
    </citation>
    <scope>NUCLEOTIDE SEQUENCE [LARGE SCALE GENOMIC DNA]</scope>
    <source>
        <strain evidence="1 2">ATCC 49717</strain>
    </source>
</reference>
<sequence>MRSDAYINARPGAGRSGQRRSLSLVLALMIGLLASLIHCGSCEPAIAGSNTTVVAMDFDGTSPPDTPDHKMPFHCGHCLSHVTGQPTFVVQIPADVSHHVPPLGREQTLASLAGLPLFKPPRA</sequence>
<evidence type="ECO:0000313" key="1">
    <source>
        <dbReference type="EMBL" id="EKS39785.1"/>
    </source>
</evidence>
<dbReference type="eggNOG" id="ENOG5031CQE">
    <property type="taxonomic scope" value="Bacteria"/>
</dbReference>
<evidence type="ECO:0000313" key="2">
    <source>
        <dbReference type="Proteomes" id="UP000001096"/>
    </source>
</evidence>
<organism evidence="1 2">
    <name type="scientific">Afipia broomeae ATCC 49717</name>
    <dbReference type="NCBI Taxonomy" id="883078"/>
    <lineage>
        <taxon>Bacteria</taxon>
        <taxon>Pseudomonadati</taxon>
        <taxon>Pseudomonadota</taxon>
        <taxon>Alphaproteobacteria</taxon>
        <taxon>Hyphomicrobiales</taxon>
        <taxon>Nitrobacteraceae</taxon>
        <taxon>Afipia</taxon>
    </lineage>
</organism>
<accession>K8PJU9</accession>
<dbReference type="EMBL" id="AGWX01000002">
    <property type="protein sequence ID" value="EKS39785.1"/>
    <property type="molecule type" value="Genomic_DNA"/>
</dbReference>
<proteinExistence type="predicted"/>
<evidence type="ECO:0008006" key="3">
    <source>
        <dbReference type="Google" id="ProtNLM"/>
    </source>
</evidence>
<comment type="caution">
    <text evidence="1">The sequence shown here is derived from an EMBL/GenBank/DDBJ whole genome shotgun (WGS) entry which is preliminary data.</text>
</comment>
<name>K8PJU9_9BRAD</name>
<dbReference type="PATRIC" id="fig|883078.3.peg.1790"/>